<name>A0A150FTW3_GONPE</name>
<feature type="compositionally biased region" description="Low complexity" evidence="1">
    <location>
        <begin position="227"/>
        <end position="241"/>
    </location>
</feature>
<dbReference type="AlphaFoldDB" id="A0A150FTW3"/>
<organism evidence="2 3">
    <name type="scientific">Gonium pectorale</name>
    <name type="common">Green alga</name>
    <dbReference type="NCBI Taxonomy" id="33097"/>
    <lineage>
        <taxon>Eukaryota</taxon>
        <taxon>Viridiplantae</taxon>
        <taxon>Chlorophyta</taxon>
        <taxon>core chlorophytes</taxon>
        <taxon>Chlorophyceae</taxon>
        <taxon>CS clade</taxon>
        <taxon>Chlamydomonadales</taxon>
        <taxon>Volvocaceae</taxon>
        <taxon>Gonium</taxon>
    </lineage>
</organism>
<sequence length="387" mass="39583">MDPAQRSGEQLYRSATALVGWPDHQPLLLAVLGADSFLATLLGGFVFDIERLLVRCVCSSCAGLPPLVGDEVEDEQTCVMTLIRYALHALNPPLVAEGGAETALEVAEAALEAAGLGPDDTSAALFGLIPDLLFVKQVPAGPASVAAKEAGAAVAAAAGPEGAGHAAAPAPAATSPGGGGARGVLPLSEFLRQSAEAAGGASLVGRRVWVHVFTLAGLREEAAAPAAGGAGAGAAEPAAEAEAAERRRDSEPGSGSGTGSGQEPDLDPASWFRGRLVGYDPETGVHRVEYDPGQPLERWQPPGEDHSPLHLATCHVRLGQEPGPGGRRRWPRGAGGAPGWRQEQEEEEMAQQEEQQEEDGDGGGPELGPGSRSWLAGPFVGCLPLTS</sequence>
<dbReference type="OrthoDB" id="550634at2759"/>
<reference evidence="3" key="1">
    <citation type="journal article" date="2016" name="Nat. Commun.">
        <title>The Gonium pectorale genome demonstrates co-option of cell cycle regulation during the evolution of multicellularity.</title>
        <authorList>
            <person name="Hanschen E.R."/>
            <person name="Marriage T.N."/>
            <person name="Ferris P.J."/>
            <person name="Hamaji T."/>
            <person name="Toyoda A."/>
            <person name="Fujiyama A."/>
            <person name="Neme R."/>
            <person name="Noguchi H."/>
            <person name="Minakuchi Y."/>
            <person name="Suzuki M."/>
            <person name="Kawai-Toyooka H."/>
            <person name="Smith D.R."/>
            <person name="Sparks H."/>
            <person name="Anderson J."/>
            <person name="Bakaric R."/>
            <person name="Luria V."/>
            <person name="Karger A."/>
            <person name="Kirschner M.W."/>
            <person name="Durand P.M."/>
            <person name="Michod R.E."/>
            <person name="Nozaki H."/>
            <person name="Olson B.J."/>
        </authorList>
    </citation>
    <scope>NUCLEOTIDE SEQUENCE [LARGE SCALE GENOMIC DNA]</scope>
    <source>
        <strain evidence="3">NIES-2863</strain>
    </source>
</reference>
<comment type="caution">
    <text evidence="2">The sequence shown here is derived from an EMBL/GenBank/DDBJ whole genome shotgun (WGS) entry which is preliminary data.</text>
</comment>
<dbReference type="EMBL" id="LSYV01000869">
    <property type="protein sequence ID" value="KXZ41063.1"/>
    <property type="molecule type" value="Genomic_DNA"/>
</dbReference>
<protein>
    <submittedName>
        <fullName evidence="2">Uncharacterized protein</fullName>
    </submittedName>
</protein>
<evidence type="ECO:0000256" key="1">
    <source>
        <dbReference type="SAM" id="MobiDB-lite"/>
    </source>
</evidence>
<evidence type="ECO:0000313" key="2">
    <source>
        <dbReference type="EMBL" id="KXZ41063.1"/>
    </source>
</evidence>
<feature type="region of interest" description="Disordered" evidence="1">
    <location>
        <begin position="227"/>
        <end position="272"/>
    </location>
</feature>
<feature type="region of interest" description="Disordered" evidence="1">
    <location>
        <begin position="284"/>
        <end position="305"/>
    </location>
</feature>
<keyword evidence="3" id="KW-1185">Reference proteome</keyword>
<evidence type="ECO:0000313" key="3">
    <source>
        <dbReference type="Proteomes" id="UP000075714"/>
    </source>
</evidence>
<proteinExistence type="predicted"/>
<gene>
    <name evidence="2" type="ORF">GPECTOR_873g117</name>
</gene>
<dbReference type="Proteomes" id="UP000075714">
    <property type="component" value="Unassembled WGS sequence"/>
</dbReference>
<feature type="compositionally biased region" description="Acidic residues" evidence="1">
    <location>
        <begin position="344"/>
        <end position="361"/>
    </location>
</feature>
<accession>A0A150FTW3</accession>
<feature type="region of interest" description="Disordered" evidence="1">
    <location>
        <begin position="319"/>
        <end position="387"/>
    </location>
</feature>